<keyword evidence="2" id="KW-1185">Reference proteome</keyword>
<name>A0A5C6TPA2_9BURK</name>
<accession>A0A5C6TPA2</accession>
<dbReference type="EMBL" id="VOPW01000003">
    <property type="protein sequence ID" value="TXC62056.1"/>
    <property type="molecule type" value="Genomic_DNA"/>
</dbReference>
<organism evidence="1 2">
    <name type="scientific">Piscinibacter aquaticus</name>
    <dbReference type="NCBI Taxonomy" id="392597"/>
    <lineage>
        <taxon>Bacteria</taxon>
        <taxon>Pseudomonadati</taxon>
        <taxon>Pseudomonadota</taxon>
        <taxon>Betaproteobacteria</taxon>
        <taxon>Burkholderiales</taxon>
        <taxon>Sphaerotilaceae</taxon>
        <taxon>Piscinibacter</taxon>
    </lineage>
</organism>
<gene>
    <name evidence="1" type="ORF">FSC37_22980</name>
</gene>
<evidence type="ECO:0000313" key="1">
    <source>
        <dbReference type="EMBL" id="TXC62056.1"/>
    </source>
</evidence>
<comment type="caution">
    <text evidence="1">The sequence shown here is derived from an EMBL/GenBank/DDBJ whole genome shotgun (WGS) entry which is preliminary data.</text>
</comment>
<dbReference type="AlphaFoldDB" id="A0A5C6TPA2"/>
<dbReference type="Proteomes" id="UP000321832">
    <property type="component" value="Unassembled WGS sequence"/>
</dbReference>
<sequence length="85" mass="9602">MTTTPRIARTKAAFDRAIDKSREEDAVWARKRAARIERQDAERGSAAAFRRDTCIAAAQSNPPCIERNQYNMCEKWGAADTSHCE</sequence>
<reference evidence="1 2" key="1">
    <citation type="submission" date="2019-08" db="EMBL/GenBank/DDBJ databases">
        <authorList>
            <person name="Khan S.A."/>
            <person name="Jeon C.O."/>
            <person name="Jeong S.E."/>
        </authorList>
    </citation>
    <scope>NUCLEOTIDE SEQUENCE [LARGE SCALE GENOMIC DNA]</scope>
    <source>
        <strain evidence="2">IMCC1728</strain>
    </source>
</reference>
<proteinExistence type="predicted"/>
<evidence type="ECO:0000313" key="2">
    <source>
        <dbReference type="Proteomes" id="UP000321832"/>
    </source>
</evidence>
<protein>
    <submittedName>
        <fullName evidence="1">Uncharacterized protein</fullName>
    </submittedName>
</protein>